<dbReference type="EMBL" id="CACTIH010001818">
    <property type="protein sequence ID" value="CAA2964065.1"/>
    <property type="molecule type" value="Genomic_DNA"/>
</dbReference>
<feature type="transmembrane region" description="Helical" evidence="7">
    <location>
        <begin position="97"/>
        <end position="117"/>
    </location>
</feature>
<dbReference type="InterPro" id="IPR004895">
    <property type="entry name" value="Prenylated_rab_accept_PRA1"/>
</dbReference>
<dbReference type="Pfam" id="PF03208">
    <property type="entry name" value="PRA1"/>
    <property type="match status" value="1"/>
</dbReference>
<organism evidence="8 9">
    <name type="scientific">Olea europaea subsp. europaea</name>
    <dbReference type="NCBI Taxonomy" id="158383"/>
    <lineage>
        <taxon>Eukaryota</taxon>
        <taxon>Viridiplantae</taxon>
        <taxon>Streptophyta</taxon>
        <taxon>Embryophyta</taxon>
        <taxon>Tracheophyta</taxon>
        <taxon>Spermatophyta</taxon>
        <taxon>Magnoliopsida</taxon>
        <taxon>eudicotyledons</taxon>
        <taxon>Gunneridae</taxon>
        <taxon>Pentapetalae</taxon>
        <taxon>asterids</taxon>
        <taxon>lamiids</taxon>
        <taxon>Lamiales</taxon>
        <taxon>Oleaceae</taxon>
        <taxon>Oleeae</taxon>
        <taxon>Olea</taxon>
    </lineage>
</organism>
<comment type="subcellular location">
    <subcellularLocation>
        <location evidence="2 7">Membrane</location>
        <topology evidence="2 7">Multi-pass membrane protein</topology>
    </subcellularLocation>
</comment>
<keyword evidence="6 7" id="KW-0472">Membrane</keyword>
<reference evidence="8 9" key="1">
    <citation type="submission" date="2019-12" db="EMBL/GenBank/DDBJ databases">
        <authorList>
            <person name="Alioto T."/>
            <person name="Alioto T."/>
            <person name="Gomez Garrido J."/>
        </authorList>
    </citation>
    <scope>NUCLEOTIDE SEQUENCE [LARGE SCALE GENOMIC DNA]</scope>
</reference>
<gene>
    <name evidence="8" type="ORF">OLEA9_A006184</name>
</gene>
<proteinExistence type="inferred from homology"/>
<keyword evidence="7" id="KW-0813">Transport</keyword>
<feature type="transmembrane region" description="Helical" evidence="7">
    <location>
        <begin position="123"/>
        <end position="140"/>
    </location>
</feature>
<evidence type="ECO:0000256" key="2">
    <source>
        <dbReference type="ARBA" id="ARBA00004141"/>
    </source>
</evidence>
<evidence type="ECO:0000256" key="6">
    <source>
        <dbReference type="ARBA" id="ARBA00023136"/>
    </source>
</evidence>
<feature type="transmembrane region" description="Helical" evidence="7">
    <location>
        <begin position="45"/>
        <end position="63"/>
    </location>
</feature>
<dbReference type="GO" id="GO:0005783">
    <property type="term" value="C:endoplasmic reticulum"/>
    <property type="evidence" value="ECO:0007669"/>
    <property type="project" value="UniProtKB-ARBA"/>
</dbReference>
<sequence length="169" mass="19036">MSPPPTAADAAVTARPWRQFLDPATLSLPISLSEASFRLTQNLRYFYPNYALLSLLVFLLSLLTHPLSLILFLCIFSAYIYLFLSRSEPLTVLDHTIDQKIILGFLLLLTLVAVLWTKVWWNIFISSVIGAVIVFLHAVLRAPEEVEEDSPYGSLLNVVDDPRGDYARV</sequence>
<dbReference type="PANTHER" id="PTHR19317:SF81">
    <property type="entry name" value="PRA1 FAMILY PROTEIN D"/>
    <property type="match status" value="1"/>
</dbReference>
<dbReference type="Proteomes" id="UP000594638">
    <property type="component" value="Unassembled WGS sequence"/>
</dbReference>
<dbReference type="GO" id="GO:0005794">
    <property type="term" value="C:Golgi apparatus"/>
    <property type="evidence" value="ECO:0007669"/>
    <property type="project" value="TreeGrafter"/>
</dbReference>
<evidence type="ECO:0000256" key="5">
    <source>
        <dbReference type="ARBA" id="ARBA00022989"/>
    </source>
</evidence>
<accession>A0A8S0QF84</accession>
<dbReference type="Gramene" id="OE9A006184T1">
    <property type="protein sequence ID" value="OE9A006184C1"/>
    <property type="gene ID" value="OE9A006184"/>
</dbReference>
<comment type="caution">
    <text evidence="8">The sequence shown here is derived from an EMBL/GenBank/DDBJ whole genome shotgun (WGS) entry which is preliminary data.</text>
</comment>
<keyword evidence="9" id="KW-1185">Reference proteome</keyword>
<comment type="function">
    <text evidence="1 7">May be involved in both secretory and endocytic intracellular trafficking in the endosomal/prevacuolar compartments.</text>
</comment>
<evidence type="ECO:0000313" key="9">
    <source>
        <dbReference type="Proteomes" id="UP000594638"/>
    </source>
</evidence>
<dbReference type="GO" id="GO:0016192">
    <property type="term" value="P:vesicle-mediated transport"/>
    <property type="evidence" value="ECO:0007669"/>
    <property type="project" value="TreeGrafter"/>
</dbReference>
<dbReference type="PANTHER" id="PTHR19317">
    <property type="entry name" value="PRENYLATED RAB ACCEPTOR 1-RELATED"/>
    <property type="match status" value="1"/>
</dbReference>
<evidence type="ECO:0000256" key="4">
    <source>
        <dbReference type="ARBA" id="ARBA00022692"/>
    </source>
</evidence>
<keyword evidence="5 7" id="KW-1133">Transmembrane helix</keyword>
<keyword evidence="4 7" id="KW-0812">Transmembrane</keyword>
<dbReference type="OrthoDB" id="63113at2759"/>
<evidence type="ECO:0000256" key="7">
    <source>
        <dbReference type="RuleBase" id="RU363107"/>
    </source>
</evidence>
<protein>
    <recommendedName>
        <fullName evidence="7">PRA1 family protein</fullName>
    </recommendedName>
</protein>
<evidence type="ECO:0000256" key="3">
    <source>
        <dbReference type="ARBA" id="ARBA00006483"/>
    </source>
</evidence>
<dbReference type="GO" id="GO:0016020">
    <property type="term" value="C:membrane"/>
    <property type="evidence" value="ECO:0007669"/>
    <property type="project" value="UniProtKB-SubCell"/>
</dbReference>
<evidence type="ECO:0000256" key="1">
    <source>
        <dbReference type="ARBA" id="ARBA00002501"/>
    </source>
</evidence>
<name>A0A8S0QF84_OLEEU</name>
<comment type="similarity">
    <text evidence="3 7">Belongs to the PRA1 family.</text>
</comment>
<evidence type="ECO:0000313" key="8">
    <source>
        <dbReference type="EMBL" id="CAA2964065.1"/>
    </source>
</evidence>
<dbReference type="AlphaFoldDB" id="A0A8S0QF84"/>